<dbReference type="Proteomes" id="UP001237292">
    <property type="component" value="Chromosome"/>
</dbReference>
<evidence type="ECO:0000313" key="5">
    <source>
        <dbReference type="Proteomes" id="UP001237292"/>
    </source>
</evidence>
<name>A0A7X1PL79_9PSED</name>
<dbReference type="RefSeq" id="WP_053130604.1">
    <property type="nucleotide sequence ID" value="NZ_CP133164.1"/>
</dbReference>
<keyword evidence="2" id="KW-0808">Transferase</keyword>
<dbReference type="InterPro" id="IPR016181">
    <property type="entry name" value="Acyl_CoA_acyltransferase"/>
</dbReference>
<reference evidence="3 5" key="2">
    <citation type="journal article" date="2023" name="Access Microbiol">
        <title>The genome of a steinernematid-associated Pseudomonas piscis bacterium encodes the biosynthesis of insect toxins.</title>
        <authorList>
            <person name="Awori R.M."/>
            <person name="Hendre P."/>
            <person name="Amugune N.O."/>
        </authorList>
    </citation>
    <scope>NUCLEOTIDE SEQUENCE [LARGE SCALE GENOMIC DNA]</scope>
    <source>
        <strain evidence="3 5">75</strain>
    </source>
</reference>
<dbReference type="EMBL" id="CP133164">
    <property type="protein sequence ID" value="WMN15176.1"/>
    <property type="molecule type" value="Genomic_DNA"/>
</dbReference>
<protein>
    <submittedName>
        <fullName evidence="2">GNAT family N-acetyltransferase</fullName>
        <ecNumber evidence="3">2.3.1.-</ecNumber>
    </submittedName>
</protein>
<feature type="domain" description="N-acetyltransferase" evidence="1">
    <location>
        <begin position="32"/>
        <end position="188"/>
    </location>
</feature>
<evidence type="ECO:0000313" key="4">
    <source>
        <dbReference type="Proteomes" id="UP000486534"/>
    </source>
</evidence>
<dbReference type="Pfam" id="PF00583">
    <property type="entry name" value="Acetyltransf_1"/>
    <property type="match status" value="1"/>
</dbReference>
<keyword evidence="5" id="KW-1185">Reference proteome</keyword>
<accession>A0A7X1PL79</accession>
<dbReference type="PROSITE" id="PS51186">
    <property type="entry name" value="GNAT"/>
    <property type="match status" value="1"/>
</dbReference>
<dbReference type="GO" id="GO:0016747">
    <property type="term" value="F:acyltransferase activity, transferring groups other than amino-acyl groups"/>
    <property type="evidence" value="ECO:0007669"/>
    <property type="project" value="InterPro"/>
</dbReference>
<dbReference type="EC" id="2.3.1.-" evidence="3"/>
<gene>
    <name evidence="2" type="ORF">GDH07_11165</name>
    <name evidence="3" type="ORF">QL104_17560</name>
</gene>
<dbReference type="CDD" id="cd04301">
    <property type="entry name" value="NAT_SF"/>
    <property type="match status" value="1"/>
</dbReference>
<evidence type="ECO:0000259" key="1">
    <source>
        <dbReference type="PROSITE" id="PS51186"/>
    </source>
</evidence>
<dbReference type="AlphaFoldDB" id="A0A7X1PL79"/>
<dbReference type="Gene3D" id="3.40.630.30">
    <property type="match status" value="1"/>
</dbReference>
<keyword evidence="3" id="KW-0012">Acyltransferase</keyword>
<proteinExistence type="predicted"/>
<organism evidence="2 4">
    <name type="scientific">Pseudomonas piscis</name>
    <dbReference type="NCBI Taxonomy" id="2614538"/>
    <lineage>
        <taxon>Bacteria</taxon>
        <taxon>Pseudomonadati</taxon>
        <taxon>Pseudomonadota</taxon>
        <taxon>Gammaproteobacteria</taxon>
        <taxon>Pseudomonadales</taxon>
        <taxon>Pseudomonadaceae</taxon>
        <taxon>Pseudomonas</taxon>
    </lineage>
</organism>
<dbReference type="InterPro" id="IPR000182">
    <property type="entry name" value="GNAT_dom"/>
</dbReference>
<sequence>MSSSALDMLPHPPFPAQQGQYWIDALSDGSHVLIRPLRPQDRQREKAFIENLSPITRHQRFLGEVKEVGDQLLDQLMDVGTAQRVAYVALVHDNGELREVGISRYAQVDDQPWRCEFAVTIADEWQGKGLGALLMQHLIDEARHNGYQQMYSVDSATNYSMRRLAKLLGMRSAIDPDDATQVIHSLAL</sequence>
<dbReference type="EMBL" id="WHUV01000002">
    <property type="protein sequence ID" value="MQA53872.1"/>
    <property type="molecule type" value="Genomic_DNA"/>
</dbReference>
<reference evidence="2 4" key="1">
    <citation type="submission" date="2019-10" db="EMBL/GenBank/DDBJ databases">
        <title>Pseudomonas dajingensis sp. nov., isolated from the profound head ulcers of farmed Murray cod (Maccullochella peelii peelii).</title>
        <authorList>
            <person name="Liu Y."/>
        </authorList>
    </citation>
    <scope>NUCLEOTIDE SEQUENCE [LARGE SCALE GENOMIC DNA]</scope>
    <source>
        <strain evidence="2 4">MC042</strain>
    </source>
</reference>
<dbReference type="SUPFAM" id="SSF55729">
    <property type="entry name" value="Acyl-CoA N-acyltransferases (Nat)"/>
    <property type="match status" value="1"/>
</dbReference>
<dbReference type="Proteomes" id="UP000486534">
    <property type="component" value="Unassembled WGS sequence"/>
</dbReference>
<evidence type="ECO:0000313" key="3">
    <source>
        <dbReference type="EMBL" id="WMN15176.1"/>
    </source>
</evidence>
<evidence type="ECO:0000313" key="2">
    <source>
        <dbReference type="EMBL" id="MQA53872.1"/>
    </source>
</evidence>